<dbReference type="InterPro" id="IPR002018">
    <property type="entry name" value="CarbesteraseB"/>
</dbReference>
<dbReference type="PANTHER" id="PTHR43142:SF5">
    <property type="entry name" value="CARBOXYLIC ESTER HYDROLASE"/>
    <property type="match status" value="1"/>
</dbReference>
<evidence type="ECO:0000256" key="4">
    <source>
        <dbReference type="SAM" id="MobiDB-lite"/>
    </source>
</evidence>
<sequence length="612" mass="67729">MSTSNNNIFTHPNLGQIEYLVPPTHPHLARFLNLPYGKIPERLARSTVRDSLGNGSKPYVATTAGPSSVQPHGSAKMDAQGLQLPTDEIQEGEGEWQSETECLQLSITLPRPELDEVNKTGVKAKLPVLVFLHGGAFFLGSGDRSYYNPNTFMTQALQGLEDGNEATKSPRPILFIAANYRLGAHGFMHSPSNSPPNNGLHDQLTLFRWIHKYVPGFGGDMDNITLMGQSAGAESVSLHNLVKDNEGWKPYRRSIMFSGSPLCMPAKTPEEHETNFRQLVGKTMGGDNGEGKDDDGIEGRSSNDLVEEIKRGGKEWEDRFRDLAWVGAPCSRSDMMPYETPSMALLRGDVDTGGNEKGTKFGRWVEEQIVSWCGFDGGISYTMIHSNQDRKNHAKAFRSILHDVLVQQHGKPKEANELLILYGLDESKDEEGDDEALKKICLFESDLGFFAPCLAEAQGAERRSSSSSKQAGPRTVLQLFDLGNPFEGPLTPGKYATHTWDVVALLGAYEHRLSPEVKKVVKGWRERMIDYVCSGGEAAGLPAFTGSESEGNDEEKMVVVDSNGWRAQDTKQAYGKGTRRGEVLRIAKEVDEIWGQDIFWNDVCRRFLMKGE</sequence>
<feature type="domain" description="Carboxylesterase type B" evidence="5">
    <location>
        <begin position="27"/>
        <end position="460"/>
    </location>
</feature>
<feature type="region of interest" description="Disordered" evidence="4">
    <location>
        <begin position="50"/>
        <end position="75"/>
    </location>
</feature>
<protein>
    <recommendedName>
        <fullName evidence="3">Carboxylic ester hydrolase</fullName>
        <ecNumber evidence="3">3.1.1.-</ecNumber>
    </recommendedName>
</protein>
<dbReference type="EMBL" id="JABELV010000002">
    <property type="protein sequence ID" value="KAG7579972.1"/>
    <property type="molecule type" value="Genomic_DNA"/>
</dbReference>
<evidence type="ECO:0000256" key="2">
    <source>
        <dbReference type="ARBA" id="ARBA00022801"/>
    </source>
</evidence>
<dbReference type="OrthoDB" id="408631at2759"/>
<keyword evidence="7" id="KW-1185">Reference proteome</keyword>
<dbReference type="Proteomes" id="UP000812966">
    <property type="component" value="Unassembled WGS sequence"/>
</dbReference>
<accession>A0A8K0NTT0</accession>
<dbReference type="Pfam" id="PF00135">
    <property type="entry name" value="COesterase"/>
    <property type="match status" value="1"/>
</dbReference>
<dbReference type="SUPFAM" id="SSF53474">
    <property type="entry name" value="alpha/beta-Hydrolases"/>
    <property type="match status" value="1"/>
</dbReference>
<dbReference type="InterPro" id="IPR029058">
    <property type="entry name" value="AB_hydrolase_fold"/>
</dbReference>
<dbReference type="GO" id="GO:0016787">
    <property type="term" value="F:hydrolase activity"/>
    <property type="evidence" value="ECO:0007669"/>
    <property type="project" value="UniProtKB-KW"/>
</dbReference>
<organism evidence="6 7">
    <name type="scientific">Filobasidium floriforme</name>
    <dbReference type="NCBI Taxonomy" id="5210"/>
    <lineage>
        <taxon>Eukaryota</taxon>
        <taxon>Fungi</taxon>
        <taxon>Dikarya</taxon>
        <taxon>Basidiomycota</taxon>
        <taxon>Agaricomycotina</taxon>
        <taxon>Tremellomycetes</taxon>
        <taxon>Filobasidiales</taxon>
        <taxon>Filobasidiaceae</taxon>
        <taxon>Filobasidium</taxon>
    </lineage>
</organism>
<evidence type="ECO:0000259" key="5">
    <source>
        <dbReference type="Pfam" id="PF00135"/>
    </source>
</evidence>
<reference evidence="6" key="1">
    <citation type="submission" date="2020-04" db="EMBL/GenBank/DDBJ databases">
        <title>Analysis of mating type loci in Filobasidium floriforme.</title>
        <authorList>
            <person name="Nowrousian M."/>
        </authorList>
    </citation>
    <scope>NUCLEOTIDE SEQUENCE</scope>
    <source>
        <strain evidence="6">CBS 6242</strain>
    </source>
</reference>
<keyword evidence="2 3" id="KW-0378">Hydrolase</keyword>
<comment type="caution">
    <text evidence="6">The sequence shown here is derived from an EMBL/GenBank/DDBJ whole genome shotgun (WGS) entry which is preliminary data.</text>
</comment>
<gene>
    <name evidence="6" type="ORF">FFLO_00180</name>
</gene>
<comment type="similarity">
    <text evidence="1 3">Belongs to the type-B carboxylesterase/lipase family.</text>
</comment>
<evidence type="ECO:0000256" key="1">
    <source>
        <dbReference type="ARBA" id="ARBA00005964"/>
    </source>
</evidence>
<dbReference type="PROSITE" id="PS00122">
    <property type="entry name" value="CARBOXYLESTERASE_B_1"/>
    <property type="match status" value="1"/>
</dbReference>
<dbReference type="Gene3D" id="3.40.50.1820">
    <property type="entry name" value="alpha/beta hydrolase"/>
    <property type="match status" value="1"/>
</dbReference>
<evidence type="ECO:0000313" key="6">
    <source>
        <dbReference type="EMBL" id="KAG7579972.1"/>
    </source>
</evidence>
<dbReference type="AlphaFoldDB" id="A0A8K0NTT0"/>
<dbReference type="PANTHER" id="PTHR43142">
    <property type="entry name" value="CARBOXYLIC ESTER HYDROLASE"/>
    <property type="match status" value="1"/>
</dbReference>
<dbReference type="EC" id="3.1.1.-" evidence="3"/>
<evidence type="ECO:0000256" key="3">
    <source>
        <dbReference type="RuleBase" id="RU361235"/>
    </source>
</evidence>
<proteinExistence type="inferred from homology"/>
<feature type="region of interest" description="Disordered" evidence="4">
    <location>
        <begin position="281"/>
        <end position="300"/>
    </location>
</feature>
<name>A0A8K0NTT0_9TREE</name>
<evidence type="ECO:0000313" key="7">
    <source>
        <dbReference type="Proteomes" id="UP000812966"/>
    </source>
</evidence>
<dbReference type="InterPro" id="IPR019826">
    <property type="entry name" value="Carboxylesterase_B_AS"/>
</dbReference>